<evidence type="ECO:0000313" key="3">
    <source>
        <dbReference type="Proteomes" id="UP000325302"/>
    </source>
</evidence>
<dbReference type="Pfam" id="PF10082">
    <property type="entry name" value="BBP2_2"/>
    <property type="match status" value="1"/>
</dbReference>
<keyword evidence="1" id="KW-0732">Signal</keyword>
<feature type="signal peptide" evidence="1">
    <location>
        <begin position="1"/>
        <end position="25"/>
    </location>
</feature>
<feature type="chain" id="PRO_5023114259" description="Outer membrane beta-barrel protein" evidence="1">
    <location>
        <begin position="26"/>
        <end position="384"/>
    </location>
</feature>
<dbReference type="Proteomes" id="UP000325302">
    <property type="component" value="Unassembled WGS sequence"/>
</dbReference>
<evidence type="ECO:0000313" key="2">
    <source>
        <dbReference type="EMBL" id="KAA0875758.1"/>
    </source>
</evidence>
<dbReference type="InterPro" id="IPR018759">
    <property type="entry name" value="BBP2_2"/>
</dbReference>
<dbReference type="SUPFAM" id="SSF56935">
    <property type="entry name" value="Porins"/>
    <property type="match status" value="1"/>
</dbReference>
<evidence type="ECO:0000256" key="1">
    <source>
        <dbReference type="SAM" id="SignalP"/>
    </source>
</evidence>
<dbReference type="OrthoDB" id="9153755at2"/>
<protein>
    <recommendedName>
        <fullName evidence="4">Outer membrane beta-barrel protein</fullName>
    </recommendedName>
</protein>
<dbReference type="AlphaFoldDB" id="A0A5A9W6K9"/>
<reference evidence="2 3" key="1">
    <citation type="submission" date="2019-03" db="EMBL/GenBank/DDBJ databases">
        <title>Nitrincola sp. nov. isolated from an Indian soda lake.</title>
        <authorList>
            <person name="Joshi A."/>
            <person name="Thite S.V."/>
            <person name="Joseph N."/>
            <person name="Dhotre D."/>
            <person name="Moorthy M."/>
            <person name="Shouche Y.S."/>
        </authorList>
    </citation>
    <scope>NUCLEOTIDE SEQUENCE [LARGE SCALE GENOMIC DNA]</scope>
    <source>
        <strain evidence="2 3">MEB193</strain>
    </source>
</reference>
<keyword evidence="3" id="KW-1185">Reference proteome</keyword>
<accession>A0A5A9W6K9</accession>
<evidence type="ECO:0008006" key="4">
    <source>
        <dbReference type="Google" id="ProtNLM"/>
    </source>
</evidence>
<name>A0A5A9W6K9_9GAMM</name>
<organism evidence="2 3">
    <name type="scientific">Nitrincola tapanii</name>
    <dbReference type="NCBI Taxonomy" id="1708751"/>
    <lineage>
        <taxon>Bacteria</taxon>
        <taxon>Pseudomonadati</taxon>
        <taxon>Pseudomonadota</taxon>
        <taxon>Gammaproteobacteria</taxon>
        <taxon>Oceanospirillales</taxon>
        <taxon>Oceanospirillaceae</taxon>
        <taxon>Nitrincola</taxon>
    </lineage>
</organism>
<comment type="caution">
    <text evidence="2">The sequence shown here is derived from an EMBL/GenBank/DDBJ whole genome shotgun (WGS) entry which is preliminary data.</text>
</comment>
<gene>
    <name evidence="2" type="ORF">E1H14_03465</name>
</gene>
<proteinExistence type="predicted"/>
<dbReference type="EMBL" id="SMRS01000002">
    <property type="protein sequence ID" value="KAA0875758.1"/>
    <property type="molecule type" value="Genomic_DNA"/>
</dbReference>
<sequence>MMMKTKMKRAILLAVSIAAANSAWALEPASFNLGPFAATPTLTLTHSYDDNFRANNDAESSSISQIEPGISLSAESNKSRYILSYSFVHDYFHSKSSLNNTDHFVAASADWEFDVRNRLNAYYDFAKTEDVADTNVPGVNDRFSNHNLGAGYVFGAPSARMNLEFGADHARKRTDNNVNFDKERNTDSIKGIFYYRVAPKTQLLTEVRRAEFDYRSNSALDSHNMTYLAGVRWEATAFTTGTAKIGRVKKDFKDSSKADKSSSSWEVNAIWQPLTYSTFNLGLNRGIDEGDDGADSIKTTRTSLDWTHNWSSFISTKVDLSHTDKDYDSINRSDTIKSAGFGVTYDLRRWMDITLGYQYTDKSSSLASESYDRNIYKLQLNVAL</sequence>